<keyword evidence="4" id="KW-1185">Reference proteome</keyword>
<keyword evidence="2" id="KW-1133">Transmembrane helix</keyword>
<evidence type="ECO:0000313" key="3">
    <source>
        <dbReference type="EMBL" id="MDI3406615.1"/>
    </source>
</evidence>
<feature type="region of interest" description="Disordered" evidence="1">
    <location>
        <begin position="333"/>
        <end position="361"/>
    </location>
</feature>
<accession>A0ABT6SEN9</accession>
<reference evidence="3 4" key="1">
    <citation type="submission" date="2023-05" db="EMBL/GenBank/DDBJ databases">
        <title>Draft genome sequence of Streptomyces sp. B-S-A6 isolated from a cave soil in Thailand.</title>
        <authorList>
            <person name="Chamroensaksri N."/>
            <person name="Muangham S."/>
        </authorList>
    </citation>
    <scope>NUCLEOTIDE SEQUENCE [LARGE SCALE GENOMIC DNA]</scope>
    <source>
        <strain evidence="3 4">B-S-A6</strain>
    </source>
</reference>
<organism evidence="3 4">
    <name type="scientific">Streptomyces cavernicola</name>
    <dbReference type="NCBI Taxonomy" id="3043613"/>
    <lineage>
        <taxon>Bacteria</taxon>
        <taxon>Bacillati</taxon>
        <taxon>Actinomycetota</taxon>
        <taxon>Actinomycetes</taxon>
        <taxon>Kitasatosporales</taxon>
        <taxon>Streptomycetaceae</taxon>
        <taxon>Streptomyces</taxon>
    </lineage>
</organism>
<dbReference type="EMBL" id="JASCIQ010000024">
    <property type="protein sequence ID" value="MDI3406615.1"/>
    <property type="molecule type" value="Genomic_DNA"/>
</dbReference>
<evidence type="ECO:0000313" key="4">
    <source>
        <dbReference type="Proteomes" id="UP001223978"/>
    </source>
</evidence>
<evidence type="ECO:0000256" key="1">
    <source>
        <dbReference type="SAM" id="MobiDB-lite"/>
    </source>
</evidence>
<gene>
    <name evidence="3" type="ORF">QIS96_22735</name>
</gene>
<name>A0ABT6SEN9_9ACTN</name>
<evidence type="ECO:0000256" key="2">
    <source>
        <dbReference type="SAM" id="Phobius"/>
    </source>
</evidence>
<comment type="caution">
    <text evidence="3">The sequence shown here is derived from an EMBL/GenBank/DDBJ whole genome shotgun (WGS) entry which is preliminary data.</text>
</comment>
<evidence type="ECO:0008006" key="5">
    <source>
        <dbReference type="Google" id="ProtNLM"/>
    </source>
</evidence>
<feature type="compositionally biased region" description="Acidic residues" evidence="1">
    <location>
        <begin position="344"/>
        <end position="361"/>
    </location>
</feature>
<protein>
    <recommendedName>
        <fullName evidence="5">Secreted protein</fullName>
    </recommendedName>
</protein>
<proteinExistence type="predicted"/>
<dbReference type="Proteomes" id="UP001223978">
    <property type="component" value="Unassembled WGS sequence"/>
</dbReference>
<feature type="transmembrane region" description="Helical" evidence="2">
    <location>
        <begin position="31"/>
        <end position="52"/>
    </location>
</feature>
<keyword evidence="2" id="KW-0812">Transmembrane</keyword>
<feature type="transmembrane region" description="Helical" evidence="2">
    <location>
        <begin position="7"/>
        <end position="25"/>
    </location>
</feature>
<dbReference type="RefSeq" id="WP_282544546.1">
    <property type="nucleotide sequence ID" value="NZ_JASCIQ010000024.1"/>
</dbReference>
<sequence>MRSGHKIMTGFVAVLFALLIVIVGLCVEWPLWSWPAAFGLLAVGTAVALALFRQKPPLIPYEHQLEPEAPLPPVERWECVIRNVSLPSISEDYDFQFTATVRWIPQDASDDAPGINAGGLAVDAVLERARRITQQESPHRSSLVQHRLNGELATMQLDESCRVAAMAERVQLSLSEPDRERLEKLATVRKNEAVWEHERKWEQSKRAYLGDDVLRTPGSAVVWWLAKNEEKVDKTVADIGLLAELSSAANDQPVPQGFHRFVPGLAASEPQTAGEESTSWPSAPRSPHEYADFVVGNCGLDEDDPRRLLFIERMAKAAEAAGLDEIRDALLRQVDDFAPPQDADAPEPPEDMRDEDEEFGH</sequence>
<keyword evidence="2" id="KW-0472">Membrane</keyword>